<feature type="transmembrane region" description="Helical" evidence="6">
    <location>
        <begin position="220"/>
        <end position="240"/>
    </location>
</feature>
<keyword evidence="2 6" id="KW-0812">Transmembrane</keyword>
<evidence type="ECO:0000313" key="9">
    <source>
        <dbReference type="Proteomes" id="UP000034164"/>
    </source>
</evidence>
<dbReference type="AlphaFoldDB" id="A0A0G2J8W7"/>
<comment type="caution">
    <text evidence="8">The sequence shown here is derived from an EMBL/GenBank/DDBJ whole genome shotgun (WGS) entry which is preliminary data.</text>
</comment>
<organism evidence="8 9">
    <name type="scientific">[Emmonsia] crescens</name>
    <dbReference type="NCBI Taxonomy" id="73230"/>
    <lineage>
        <taxon>Eukaryota</taxon>
        <taxon>Fungi</taxon>
        <taxon>Dikarya</taxon>
        <taxon>Ascomycota</taxon>
        <taxon>Pezizomycotina</taxon>
        <taxon>Eurotiomycetes</taxon>
        <taxon>Eurotiomycetidae</taxon>
        <taxon>Onygenales</taxon>
        <taxon>Ajellomycetaceae</taxon>
        <taxon>Emergomyces</taxon>
    </lineage>
</organism>
<dbReference type="Proteomes" id="UP000034164">
    <property type="component" value="Unassembled WGS sequence"/>
</dbReference>
<feature type="transmembrane region" description="Helical" evidence="6">
    <location>
        <begin position="100"/>
        <end position="120"/>
    </location>
</feature>
<protein>
    <recommendedName>
        <fullName evidence="7">Rhodopsin domain-containing protein</fullName>
    </recommendedName>
</protein>
<evidence type="ECO:0000256" key="6">
    <source>
        <dbReference type="SAM" id="Phobius"/>
    </source>
</evidence>
<dbReference type="PANTHER" id="PTHR33048:SF132">
    <property type="entry name" value="MEMBRANE PROTEIN, PUTATIVE (AFU_ORTHOLOGUE AFUA_6G07820)-RELATED"/>
    <property type="match status" value="1"/>
</dbReference>
<evidence type="ECO:0000259" key="7">
    <source>
        <dbReference type="Pfam" id="PF20684"/>
    </source>
</evidence>
<feature type="transmembrane region" description="Helical" evidence="6">
    <location>
        <begin position="23"/>
        <end position="44"/>
    </location>
</feature>
<proteinExistence type="inferred from homology"/>
<accession>A0A0G2J8W7</accession>
<name>A0A0G2J8W7_9EURO</name>
<dbReference type="EMBL" id="LCZI01001016">
    <property type="protein sequence ID" value="KKZ62951.1"/>
    <property type="molecule type" value="Genomic_DNA"/>
</dbReference>
<comment type="subcellular location">
    <subcellularLocation>
        <location evidence="1">Membrane</location>
        <topology evidence="1">Multi-pass membrane protein</topology>
    </subcellularLocation>
</comment>
<sequence length="345" mass="38415">MGTSNRALHSRLSEESQDRGEDALAISITFTSLAAFSVAARLYTRGTLVKKIGPDDWTCLVALILSIVFMGLFIGGKILTTSIEWKSALGGHRSEITPEAFKKQVILLWASVPIYNASLFCTKASISLQYYRIFPGSRIRIICYGAFVFIALYGLWVVLASFLTCIPVKKFWDDTAEGSCMNRDALWLSTAIVHIITDVILLAMPMPILIRLNLPKRQRLALVLVFAFGGFVCITSGLRLKSLRQVARADDIVRDNAAAASWSAIECNIAIICCSLPTLRPLMTRIFPRIFSNSTCDYGGDSKRNIHFVSRWFASQDSPVVIDQEHAMQSYEESRGMKKMVEIHA</sequence>
<evidence type="ECO:0000256" key="5">
    <source>
        <dbReference type="ARBA" id="ARBA00038359"/>
    </source>
</evidence>
<feature type="transmembrane region" description="Helical" evidence="6">
    <location>
        <begin position="141"/>
        <end position="166"/>
    </location>
</feature>
<evidence type="ECO:0000256" key="3">
    <source>
        <dbReference type="ARBA" id="ARBA00022989"/>
    </source>
</evidence>
<dbReference type="Pfam" id="PF20684">
    <property type="entry name" value="Fung_rhodopsin"/>
    <property type="match status" value="1"/>
</dbReference>
<evidence type="ECO:0000256" key="4">
    <source>
        <dbReference type="ARBA" id="ARBA00023136"/>
    </source>
</evidence>
<gene>
    <name evidence="8" type="ORF">EMCG_02661</name>
</gene>
<feature type="transmembrane region" description="Helical" evidence="6">
    <location>
        <begin position="186"/>
        <end position="208"/>
    </location>
</feature>
<dbReference type="GO" id="GO:0016020">
    <property type="term" value="C:membrane"/>
    <property type="evidence" value="ECO:0007669"/>
    <property type="project" value="UniProtKB-SubCell"/>
</dbReference>
<feature type="transmembrane region" description="Helical" evidence="6">
    <location>
        <begin position="56"/>
        <end position="80"/>
    </location>
</feature>
<evidence type="ECO:0000256" key="2">
    <source>
        <dbReference type="ARBA" id="ARBA00022692"/>
    </source>
</evidence>
<dbReference type="OrthoDB" id="444631at2759"/>
<reference evidence="9" key="1">
    <citation type="journal article" date="2015" name="PLoS Genet.">
        <title>The dynamic genome and transcriptome of the human fungal pathogen Blastomyces and close relative Emmonsia.</title>
        <authorList>
            <person name="Munoz J.F."/>
            <person name="Gauthier G.M."/>
            <person name="Desjardins C.A."/>
            <person name="Gallo J.E."/>
            <person name="Holder J."/>
            <person name="Sullivan T.D."/>
            <person name="Marty A.J."/>
            <person name="Carmen J.C."/>
            <person name="Chen Z."/>
            <person name="Ding L."/>
            <person name="Gujja S."/>
            <person name="Magrini V."/>
            <person name="Misas E."/>
            <person name="Mitreva M."/>
            <person name="Priest M."/>
            <person name="Saif S."/>
            <person name="Whiston E.A."/>
            <person name="Young S."/>
            <person name="Zeng Q."/>
            <person name="Goldman W.E."/>
            <person name="Mardis E.R."/>
            <person name="Taylor J.W."/>
            <person name="McEwen J.G."/>
            <person name="Clay O.K."/>
            <person name="Klein B.S."/>
            <person name="Cuomo C.A."/>
        </authorList>
    </citation>
    <scope>NUCLEOTIDE SEQUENCE [LARGE SCALE GENOMIC DNA]</scope>
    <source>
        <strain evidence="9">UAMH 3008</strain>
    </source>
</reference>
<dbReference type="VEuPathDB" id="FungiDB:EMCG_02661"/>
<keyword evidence="3 6" id="KW-1133">Transmembrane helix</keyword>
<comment type="similarity">
    <text evidence="5">Belongs to the SAT4 family.</text>
</comment>
<evidence type="ECO:0000313" key="8">
    <source>
        <dbReference type="EMBL" id="KKZ62951.1"/>
    </source>
</evidence>
<feature type="domain" description="Rhodopsin" evidence="7">
    <location>
        <begin position="40"/>
        <end position="285"/>
    </location>
</feature>
<dbReference type="PANTHER" id="PTHR33048">
    <property type="entry name" value="PTH11-LIKE INTEGRAL MEMBRANE PROTEIN (AFU_ORTHOLOGUE AFUA_5G11245)"/>
    <property type="match status" value="1"/>
</dbReference>
<evidence type="ECO:0000256" key="1">
    <source>
        <dbReference type="ARBA" id="ARBA00004141"/>
    </source>
</evidence>
<dbReference type="InterPro" id="IPR049326">
    <property type="entry name" value="Rhodopsin_dom_fungi"/>
</dbReference>
<dbReference type="InterPro" id="IPR052337">
    <property type="entry name" value="SAT4-like"/>
</dbReference>
<keyword evidence="4 6" id="KW-0472">Membrane</keyword>